<organism evidence="1 2">
    <name type="scientific">Linum trigynum</name>
    <dbReference type="NCBI Taxonomy" id="586398"/>
    <lineage>
        <taxon>Eukaryota</taxon>
        <taxon>Viridiplantae</taxon>
        <taxon>Streptophyta</taxon>
        <taxon>Embryophyta</taxon>
        <taxon>Tracheophyta</taxon>
        <taxon>Spermatophyta</taxon>
        <taxon>Magnoliopsida</taxon>
        <taxon>eudicotyledons</taxon>
        <taxon>Gunneridae</taxon>
        <taxon>Pentapetalae</taxon>
        <taxon>rosids</taxon>
        <taxon>fabids</taxon>
        <taxon>Malpighiales</taxon>
        <taxon>Linaceae</taxon>
        <taxon>Linum</taxon>
    </lineage>
</organism>
<name>A0AAV2GGQ3_9ROSI</name>
<keyword evidence="2" id="KW-1185">Reference proteome</keyword>
<dbReference type="Proteomes" id="UP001497516">
    <property type="component" value="Chromosome 8"/>
</dbReference>
<dbReference type="AlphaFoldDB" id="A0AAV2GGQ3"/>
<dbReference type="EMBL" id="OZ034821">
    <property type="protein sequence ID" value="CAL1408893.1"/>
    <property type="molecule type" value="Genomic_DNA"/>
</dbReference>
<protein>
    <submittedName>
        <fullName evidence="1">Uncharacterized protein</fullName>
    </submittedName>
</protein>
<gene>
    <name evidence="1" type="ORF">LTRI10_LOCUS48450</name>
</gene>
<proteinExistence type="predicted"/>
<reference evidence="1 2" key="1">
    <citation type="submission" date="2024-04" db="EMBL/GenBank/DDBJ databases">
        <authorList>
            <person name="Fracassetti M."/>
        </authorList>
    </citation>
    <scope>NUCLEOTIDE SEQUENCE [LARGE SCALE GENOMIC DNA]</scope>
</reference>
<sequence length="66" mass="7202">MGNLLTDLGDGCIRRANGRPRREADQLALCLSFDDGWSHGDGVGKYQYQLDFCVPRSAILASKTGD</sequence>
<accession>A0AAV2GGQ3</accession>
<evidence type="ECO:0000313" key="1">
    <source>
        <dbReference type="EMBL" id="CAL1408893.1"/>
    </source>
</evidence>
<evidence type="ECO:0000313" key="2">
    <source>
        <dbReference type="Proteomes" id="UP001497516"/>
    </source>
</evidence>